<dbReference type="AlphaFoldDB" id="A0A7J5BBK7"/>
<reference evidence="2 3" key="1">
    <citation type="submission" date="2019-09" db="EMBL/GenBank/DDBJ databases">
        <title>Phylogeny of genus Pseudoclavibacter and closely related genus.</title>
        <authorList>
            <person name="Li Y."/>
        </authorList>
    </citation>
    <scope>NUCLEOTIDE SEQUENCE [LARGE SCALE GENOMIC DNA]</scope>
    <source>
        <strain evidence="2 3">KCTC 13959</strain>
    </source>
</reference>
<dbReference type="PROSITE" id="PS51257">
    <property type="entry name" value="PROKAR_LIPOPROTEIN"/>
    <property type="match status" value="1"/>
</dbReference>
<evidence type="ECO:0000256" key="1">
    <source>
        <dbReference type="SAM" id="SignalP"/>
    </source>
</evidence>
<name>A0A7J5BBK7_9MICO</name>
<dbReference type="Proteomes" id="UP000433493">
    <property type="component" value="Unassembled WGS sequence"/>
</dbReference>
<feature type="chain" id="PRO_5038864250" description="Lipoprotein" evidence="1">
    <location>
        <begin position="27"/>
        <end position="168"/>
    </location>
</feature>
<evidence type="ECO:0000313" key="3">
    <source>
        <dbReference type="Proteomes" id="UP000433493"/>
    </source>
</evidence>
<organism evidence="2 3">
    <name type="scientific">Gulosibacter chungangensis</name>
    <dbReference type="NCBI Taxonomy" id="979746"/>
    <lineage>
        <taxon>Bacteria</taxon>
        <taxon>Bacillati</taxon>
        <taxon>Actinomycetota</taxon>
        <taxon>Actinomycetes</taxon>
        <taxon>Micrococcales</taxon>
        <taxon>Microbacteriaceae</taxon>
        <taxon>Gulosibacter</taxon>
    </lineage>
</organism>
<accession>A0A7J5BBK7</accession>
<dbReference type="OrthoDB" id="4991307at2"/>
<dbReference type="RefSeq" id="WP_158051948.1">
    <property type="nucleotide sequence ID" value="NZ_WBKB01000003.1"/>
</dbReference>
<gene>
    <name evidence="2" type="ORF">F8O05_06510</name>
</gene>
<sequence length="168" mass="17657">MSARPFLRVGFGLAASLLALSLTACAGGQSVAQACLQTNVALAETNAALGPGLDTAVQNAISGEDVDFGEVFDPINEALSTATDAVSNKEVSDALAAFTTEVESFGTTLEEADFQQFVELNELEPGSEEYEATVDEVETASLELYDKLDQHITDLTNAGDQITTICQE</sequence>
<comment type="caution">
    <text evidence="2">The sequence shown here is derived from an EMBL/GenBank/DDBJ whole genome shotgun (WGS) entry which is preliminary data.</text>
</comment>
<proteinExistence type="predicted"/>
<evidence type="ECO:0008006" key="4">
    <source>
        <dbReference type="Google" id="ProtNLM"/>
    </source>
</evidence>
<dbReference type="EMBL" id="WBKB01000003">
    <property type="protein sequence ID" value="KAB1643533.1"/>
    <property type="molecule type" value="Genomic_DNA"/>
</dbReference>
<keyword evidence="3" id="KW-1185">Reference proteome</keyword>
<feature type="signal peptide" evidence="1">
    <location>
        <begin position="1"/>
        <end position="26"/>
    </location>
</feature>
<protein>
    <recommendedName>
        <fullName evidence="4">Lipoprotein</fullName>
    </recommendedName>
</protein>
<keyword evidence="1" id="KW-0732">Signal</keyword>
<evidence type="ECO:0000313" key="2">
    <source>
        <dbReference type="EMBL" id="KAB1643533.1"/>
    </source>
</evidence>